<evidence type="ECO:0000313" key="1">
    <source>
        <dbReference type="EMBL" id="GAF71398.1"/>
    </source>
</evidence>
<name>X0RRJ5_9ZZZZ</name>
<dbReference type="EMBL" id="BARS01007932">
    <property type="protein sequence ID" value="GAF71398.1"/>
    <property type="molecule type" value="Genomic_DNA"/>
</dbReference>
<protein>
    <submittedName>
        <fullName evidence="1">Uncharacterized protein</fullName>
    </submittedName>
</protein>
<sequence length="40" mass="4978">MSFIRTKKIKGTEYAYIVENKWRKRRKNKVKQIMSKYLGR</sequence>
<proteinExistence type="predicted"/>
<comment type="caution">
    <text evidence="1">The sequence shown here is derived from an EMBL/GenBank/DDBJ whole genome shotgun (WGS) entry which is preliminary data.</text>
</comment>
<gene>
    <name evidence="1" type="ORF">S01H1_15194</name>
</gene>
<reference evidence="1" key="1">
    <citation type="journal article" date="2014" name="Front. Microbiol.">
        <title>High frequency of phylogenetically diverse reductive dehalogenase-homologous genes in deep subseafloor sedimentary metagenomes.</title>
        <authorList>
            <person name="Kawai M."/>
            <person name="Futagami T."/>
            <person name="Toyoda A."/>
            <person name="Takaki Y."/>
            <person name="Nishi S."/>
            <person name="Hori S."/>
            <person name="Arai W."/>
            <person name="Tsubouchi T."/>
            <person name="Morono Y."/>
            <person name="Uchiyama I."/>
            <person name="Ito T."/>
            <person name="Fujiyama A."/>
            <person name="Inagaki F."/>
            <person name="Takami H."/>
        </authorList>
    </citation>
    <scope>NUCLEOTIDE SEQUENCE</scope>
    <source>
        <strain evidence="1">Expedition CK06-06</strain>
    </source>
</reference>
<feature type="non-terminal residue" evidence="1">
    <location>
        <position position="40"/>
    </location>
</feature>
<accession>X0RRJ5</accession>
<dbReference type="AlphaFoldDB" id="X0RRJ5"/>
<organism evidence="1">
    <name type="scientific">marine sediment metagenome</name>
    <dbReference type="NCBI Taxonomy" id="412755"/>
    <lineage>
        <taxon>unclassified sequences</taxon>
        <taxon>metagenomes</taxon>
        <taxon>ecological metagenomes</taxon>
    </lineage>
</organism>